<dbReference type="Gene3D" id="3.90.550.10">
    <property type="entry name" value="Spore Coat Polysaccharide Biosynthesis Protein SpsA, Chain A"/>
    <property type="match status" value="2"/>
</dbReference>
<dbReference type="Proteomes" id="UP000008983">
    <property type="component" value="Unassembled WGS sequence"/>
</dbReference>
<reference evidence="4 5" key="1">
    <citation type="submission" date="2011-07" db="EMBL/GenBank/DDBJ databases">
        <authorList>
            <person name="Coyne R."/>
            <person name="Brami D."/>
            <person name="Johnson J."/>
            <person name="Hostetler J."/>
            <person name="Hannick L."/>
            <person name="Clark T."/>
            <person name="Cassidy-Hanley D."/>
            <person name="Inman J."/>
        </authorList>
    </citation>
    <scope>NUCLEOTIDE SEQUENCE [LARGE SCALE GENOMIC DNA]</scope>
    <source>
        <strain evidence="4 5">G5</strain>
    </source>
</reference>
<dbReference type="EC" id="2.7.7.24" evidence="4"/>
<dbReference type="InterPro" id="IPR050486">
    <property type="entry name" value="Mannose-1P_guanyltransferase"/>
</dbReference>
<dbReference type="Gene3D" id="2.160.10.10">
    <property type="entry name" value="Hexapeptide repeat proteins"/>
    <property type="match status" value="1"/>
</dbReference>
<accession>G0R3P0</accession>
<dbReference type="PANTHER" id="PTHR22572">
    <property type="entry name" value="SUGAR-1-PHOSPHATE GUANYL TRANSFERASE"/>
    <property type="match status" value="1"/>
</dbReference>
<sequence length="306" mass="33880">MKALILVGGFGTRLRPLTFSCPKSIVEFANKPIVTHQIKALVDVGVKEIILAVGFQPKSMIEKIQQFEKEFGVKIICSQETEPLGTAGPIRLAKEILEKDNQSELFLFLIVILFANSLSKKCLNSIKNMGKKLEPKSLERDIFPKMSSDGQLYSQDLEGFWMDVGQPEDFIIGTQLILDSYKKNTPEKLSTGQNIIGNVLIESSSKISANCLIGPNVTIGSNCVIEDGVRLQNVIVLSNCTIKAYTWVKDSIIGWDCSVGKWVRIEGLSVLGEDVHIKDELFINQAKILPHKAITSNISEKGQILM</sequence>
<feature type="domain" description="Mannose-1-phosphate guanyltransferase C-terminal" evidence="3">
    <location>
        <begin position="195"/>
        <end position="304"/>
    </location>
</feature>
<dbReference type="OrthoDB" id="1733332at2759"/>
<dbReference type="EMBL" id="GL984310">
    <property type="protein sequence ID" value="EGR27923.1"/>
    <property type="molecule type" value="Genomic_DNA"/>
</dbReference>
<keyword evidence="4" id="KW-0548">Nucleotidyltransferase</keyword>
<dbReference type="FunCoup" id="G0R3P0">
    <property type="interactions" value="125"/>
</dbReference>
<dbReference type="Pfam" id="PF00483">
    <property type="entry name" value="NTP_transferase"/>
    <property type="match status" value="1"/>
</dbReference>
<dbReference type="SUPFAM" id="SSF53448">
    <property type="entry name" value="Nucleotide-diphospho-sugar transferases"/>
    <property type="match status" value="1"/>
</dbReference>
<dbReference type="STRING" id="857967.G0R3P0"/>
<name>G0R3P0_ICHMU</name>
<evidence type="ECO:0000259" key="3">
    <source>
        <dbReference type="Pfam" id="PF25087"/>
    </source>
</evidence>
<dbReference type="InterPro" id="IPR029044">
    <property type="entry name" value="Nucleotide-diphossugar_trans"/>
</dbReference>
<dbReference type="GO" id="GO:0008879">
    <property type="term" value="F:glucose-1-phosphate thymidylyltransferase activity"/>
    <property type="evidence" value="ECO:0007669"/>
    <property type="project" value="UniProtKB-EC"/>
</dbReference>
<dbReference type="eggNOG" id="KOG1322">
    <property type="taxonomic scope" value="Eukaryota"/>
</dbReference>
<dbReference type="InterPro" id="IPR005835">
    <property type="entry name" value="NTP_transferase_dom"/>
</dbReference>
<evidence type="ECO:0000256" key="1">
    <source>
        <dbReference type="ARBA" id="ARBA00007274"/>
    </source>
</evidence>
<dbReference type="RefSeq" id="XP_004027268.1">
    <property type="nucleotide sequence ID" value="XM_004027219.1"/>
</dbReference>
<protein>
    <submittedName>
        <fullName evidence="4">Mannose-1-phosphate guanyltransferase mpg1, putative</fullName>
        <ecNumber evidence="4">2.7.7.13</ecNumber>
        <ecNumber evidence="4">2.7.7.24</ecNumber>
    </submittedName>
</protein>
<dbReference type="EC" id="2.7.7.13" evidence="4"/>
<keyword evidence="4" id="KW-0808">Transferase</keyword>
<gene>
    <name evidence="4" type="ORF">IMG5_186750</name>
</gene>
<organism evidence="4 5">
    <name type="scientific">Ichthyophthirius multifiliis</name>
    <name type="common">White spot disease agent</name>
    <name type="synonym">Ich</name>
    <dbReference type="NCBI Taxonomy" id="5932"/>
    <lineage>
        <taxon>Eukaryota</taxon>
        <taxon>Sar</taxon>
        <taxon>Alveolata</taxon>
        <taxon>Ciliophora</taxon>
        <taxon>Intramacronucleata</taxon>
        <taxon>Oligohymenophorea</taxon>
        <taxon>Hymenostomatida</taxon>
        <taxon>Ophryoglenina</taxon>
        <taxon>Ichthyophthirius</taxon>
    </lineage>
</organism>
<evidence type="ECO:0000313" key="4">
    <source>
        <dbReference type="EMBL" id="EGR27923.1"/>
    </source>
</evidence>
<dbReference type="OMA" id="GPNCWIC"/>
<proteinExistence type="inferred from homology"/>
<dbReference type="GeneID" id="14903999"/>
<evidence type="ECO:0000313" key="5">
    <source>
        <dbReference type="Proteomes" id="UP000008983"/>
    </source>
</evidence>
<keyword evidence="5" id="KW-1185">Reference proteome</keyword>
<dbReference type="InterPro" id="IPR056729">
    <property type="entry name" value="GMPPB_C"/>
</dbReference>
<dbReference type="Pfam" id="PF25087">
    <property type="entry name" value="GMPPB_C"/>
    <property type="match status" value="1"/>
</dbReference>
<evidence type="ECO:0000259" key="2">
    <source>
        <dbReference type="Pfam" id="PF00483"/>
    </source>
</evidence>
<dbReference type="GO" id="GO:0004475">
    <property type="term" value="F:mannose-1-phosphate guanylyltransferase (GTP) activity"/>
    <property type="evidence" value="ECO:0007669"/>
    <property type="project" value="UniProtKB-EC"/>
</dbReference>
<dbReference type="InParanoid" id="G0R3P0"/>
<feature type="domain" description="Nucleotidyl transferase" evidence="2">
    <location>
        <begin position="2"/>
        <end position="122"/>
    </location>
</feature>
<comment type="similarity">
    <text evidence="1">Belongs to the transferase hexapeptide repeat family.</text>
</comment>
<dbReference type="AlphaFoldDB" id="G0R3P0"/>